<feature type="compositionally biased region" description="Pro residues" evidence="1">
    <location>
        <begin position="437"/>
        <end position="446"/>
    </location>
</feature>
<feature type="region of interest" description="Disordered" evidence="1">
    <location>
        <begin position="434"/>
        <end position="455"/>
    </location>
</feature>
<feature type="compositionally biased region" description="Low complexity" evidence="1">
    <location>
        <begin position="194"/>
        <end position="211"/>
    </location>
</feature>
<feature type="region of interest" description="Disordered" evidence="1">
    <location>
        <begin position="657"/>
        <end position="676"/>
    </location>
</feature>
<evidence type="ECO:0000313" key="2">
    <source>
        <dbReference type="EMBL" id="RXK37863.1"/>
    </source>
</evidence>
<feature type="compositionally biased region" description="Polar residues" evidence="1">
    <location>
        <begin position="11"/>
        <end position="21"/>
    </location>
</feature>
<feature type="compositionally biased region" description="Basic residues" evidence="1">
    <location>
        <begin position="1"/>
        <end position="10"/>
    </location>
</feature>
<feature type="compositionally biased region" description="Polar residues" evidence="1">
    <location>
        <begin position="325"/>
        <end position="346"/>
    </location>
</feature>
<dbReference type="Proteomes" id="UP000289152">
    <property type="component" value="Unassembled WGS sequence"/>
</dbReference>
<protein>
    <submittedName>
        <fullName evidence="2">Uncharacterized protein</fullName>
    </submittedName>
</protein>
<comment type="caution">
    <text evidence="2">The sequence shown here is derived from an EMBL/GenBank/DDBJ whole genome shotgun (WGS) entry which is preliminary data.</text>
</comment>
<sequence length="842" mass="93650">MSLFSRRRSTRSQPKLNISSPIPLNASKALSSIPGSNLPNLSMPTLISLATLPALSGPSLSGSTLDSLPTLAALRDKKMDHTLSPTTETGMKSSSSCSSVNQQISLMSGMFPMYSNPNEQRKTRKNSLVYGTSRSSFDTDYNIDMEDDQLRSSFSSMGSRSSLDSSLPVTPITPIRMSIQQQSKRSSMVKGNIQSQPKSQTQTQQVGNSQQMLQSSTGKMKRPELRKMSSWSTAFSIRSIQKLEMEETELEEMIIVNPEENDWDYNSIKREEILSIKLEKTKNKIFTQWRSRPQSRIRQPKSKELEVGLPNPKYTPKYTFAPRFPQSSISQSGSIRNDKNGSSPRTISLGGLPSNGSSNKQTRCHNGVERSKSYNSPNDRLYGRHVEDVDVRSRSSTPTRIIEKLDIHNSSIHSSHDEDKREREEFLQSIISSTLSIPPPTFPPVSRPDTRRGHRRSSAIYNIPHPLSPASPLSLSRGAFDTTTFTYPSMRTCSGEAMSSFASLSNGVPSTPARLVSSWSMTFGESSSKRRISKRISRKHAEERLLSNGDEDRKGVMEKENEEEWGFKFGKGSPSLYDNVFYSPRPWRKRGALPLLPTIHGSPTFSTCADQDSNSPLLISPPYSIQNKQNDSHFFHFQNTTGCFSEYDQPDPIFLMPKRTDSGSSNDTPPPPQVSPNLSCYEGMFPNTDLEEYQIALAEALKLGGPCDCDTCLERTPRVDSGVFEETESEGMEGECSEVLGMTSRKLSLGMMGDFSFDNIGVVSQEGQSSEMREVENGCEIEGEEEMMEVMGKLDSVLFSPRTIPPGPKLMAVFDDSYVSPLQLPPSAFERLSGFEIPSVMI</sequence>
<dbReference type="AlphaFoldDB" id="A0A4Q1BJI0"/>
<dbReference type="EMBL" id="SDIL01000058">
    <property type="protein sequence ID" value="RXK37863.1"/>
    <property type="molecule type" value="Genomic_DNA"/>
</dbReference>
<dbReference type="VEuPathDB" id="FungiDB:TREMEDRAFT_66227"/>
<gene>
    <name evidence="2" type="ORF">M231_04861</name>
</gene>
<evidence type="ECO:0000256" key="1">
    <source>
        <dbReference type="SAM" id="MobiDB-lite"/>
    </source>
</evidence>
<proteinExistence type="predicted"/>
<feature type="compositionally biased region" description="Low complexity" evidence="1">
    <location>
        <begin position="348"/>
        <end position="359"/>
    </location>
</feature>
<feature type="region of interest" description="Disordered" evidence="1">
    <location>
        <begin position="178"/>
        <end position="225"/>
    </location>
</feature>
<reference evidence="2 3" key="1">
    <citation type="submission" date="2016-06" db="EMBL/GenBank/DDBJ databases">
        <title>Evolution of pathogenesis and genome organization in the Tremellales.</title>
        <authorList>
            <person name="Cuomo C."/>
            <person name="Litvintseva A."/>
            <person name="Heitman J."/>
            <person name="Chen Y."/>
            <person name="Sun S."/>
            <person name="Springer D."/>
            <person name="Dromer F."/>
            <person name="Young S."/>
            <person name="Zeng Q."/>
            <person name="Chapman S."/>
            <person name="Gujja S."/>
            <person name="Saif S."/>
            <person name="Birren B."/>
        </authorList>
    </citation>
    <scope>NUCLEOTIDE SEQUENCE [LARGE SCALE GENOMIC DNA]</scope>
    <source>
        <strain evidence="2 3">ATCC 28783</strain>
    </source>
</reference>
<feature type="region of interest" description="Disordered" evidence="1">
    <location>
        <begin position="1"/>
        <end position="21"/>
    </location>
</feature>
<feature type="compositionally biased region" description="Basic and acidic residues" evidence="1">
    <location>
        <begin position="381"/>
        <end position="393"/>
    </location>
</feature>
<organism evidence="2 3">
    <name type="scientific">Tremella mesenterica</name>
    <name type="common">Jelly fungus</name>
    <dbReference type="NCBI Taxonomy" id="5217"/>
    <lineage>
        <taxon>Eukaryota</taxon>
        <taxon>Fungi</taxon>
        <taxon>Dikarya</taxon>
        <taxon>Basidiomycota</taxon>
        <taxon>Agaricomycotina</taxon>
        <taxon>Tremellomycetes</taxon>
        <taxon>Tremellales</taxon>
        <taxon>Tremellaceae</taxon>
        <taxon>Tremella</taxon>
    </lineage>
</organism>
<evidence type="ECO:0000313" key="3">
    <source>
        <dbReference type="Proteomes" id="UP000289152"/>
    </source>
</evidence>
<name>A0A4Q1BJI0_TREME</name>
<keyword evidence="3" id="KW-1185">Reference proteome</keyword>
<accession>A0A4Q1BJI0</accession>
<dbReference type="InParanoid" id="A0A4Q1BJI0"/>
<feature type="region of interest" description="Disordered" evidence="1">
    <location>
        <begin position="289"/>
        <end position="396"/>
    </location>
</feature>